<evidence type="ECO:0000256" key="2">
    <source>
        <dbReference type="ARBA" id="ARBA00022448"/>
    </source>
</evidence>
<organism evidence="13 14">
    <name type="scientific">Microbacterium terregens</name>
    <dbReference type="NCBI Taxonomy" id="69363"/>
    <lineage>
        <taxon>Bacteria</taxon>
        <taxon>Bacillati</taxon>
        <taxon>Actinomycetota</taxon>
        <taxon>Actinomycetes</taxon>
        <taxon>Micrococcales</taxon>
        <taxon>Microbacteriaceae</taxon>
        <taxon>Microbacterium</taxon>
    </lineage>
</organism>
<dbReference type="InterPro" id="IPR006153">
    <property type="entry name" value="Cation/H_exchanger_TM"/>
</dbReference>
<feature type="transmembrane region" description="Helical" evidence="11">
    <location>
        <begin position="205"/>
        <end position="225"/>
    </location>
</feature>
<evidence type="ECO:0000256" key="6">
    <source>
        <dbReference type="ARBA" id="ARBA00023053"/>
    </source>
</evidence>
<evidence type="ECO:0000256" key="7">
    <source>
        <dbReference type="ARBA" id="ARBA00023065"/>
    </source>
</evidence>
<evidence type="ECO:0000256" key="5">
    <source>
        <dbReference type="ARBA" id="ARBA00022989"/>
    </source>
</evidence>
<feature type="transmembrane region" description="Helical" evidence="11">
    <location>
        <begin position="428"/>
        <end position="453"/>
    </location>
</feature>
<dbReference type="EMBL" id="JBHMBE010000001">
    <property type="protein sequence ID" value="MFB9644679.1"/>
    <property type="molecule type" value="Genomic_DNA"/>
</dbReference>
<feature type="region of interest" description="Disordered" evidence="10">
    <location>
        <begin position="352"/>
        <end position="371"/>
    </location>
</feature>
<feature type="transmembrane region" description="Helical" evidence="11">
    <location>
        <begin position="86"/>
        <end position="106"/>
    </location>
</feature>
<reference evidence="13 14" key="1">
    <citation type="submission" date="2024-09" db="EMBL/GenBank/DDBJ databases">
        <authorList>
            <person name="Sun Q."/>
            <person name="Mori K."/>
        </authorList>
    </citation>
    <scope>NUCLEOTIDE SEQUENCE [LARGE SCALE GENOMIC DNA]</scope>
    <source>
        <strain evidence="13 14">JCM 1342</strain>
    </source>
</reference>
<dbReference type="PANTHER" id="PTHR10110">
    <property type="entry name" value="SODIUM/HYDROGEN EXCHANGER"/>
    <property type="match status" value="1"/>
</dbReference>
<proteinExistence type="predicted"/>
<keyword evidence="14" id="KW-1185">Reference proteome</keyword>
<feature type="transmembrane region" description="Helical" evidence="11">
    <location>
        <begin position="178"/>
        <end position="198"/>
    </location>
</feature>
<feature type="transmembrane region" description="Helical" evidence="11">
    <location>
        <begin position="54"/>
        <end position="74"/>
    </location>
</feature>
<feature type="transmembrane region" description="Helical" evidence="11">
    <location>
        <begin position="302"/>
        <end position="326"/>
    </location>
</feature>
<evidence type="ECO:0000256" key="11">
    <source>
        <dbReference type="SAM" id="Phobius"/>
    </source>
</evidence>
<keyword evidence="6" id="KW-0915">Sodium</keyword>
<evidence type="ECO:0000256" key="8">
    <source>
        <dbReference type="ARBA" id="ARBA00023136"/>
    </source>
</evidence>
<evidence type="ECO:0000256" key="9">
    <source>
        <dbReference type="ARBA" id="ARBA00023201"/>
    </source>
</evidence>
<keyword evidence="8 11" id="KW-0472">Membrane</keyword>
<evidence type="ECO:0000256" key="1">
    <source>
        <dbReference type="ARBA" id="ARBA00004651"/>
    </source>
</evidence>
<dbReference type="Gene3D" id="6.10.140.1330">
    <property type="match status" value="1"/>
</dbReference>
<feature type="transmembrane region" description="Helical" evidence="11">
    <location>
        <begin position="153"/>
        <end position="172"/>
    </location>
</feature>
<keyword evidence="4 11" id="KW-0812">Transmembrane</keyword>
<dbReference type="InterPro" id="IPR018422">
    <property type="entry name" value="Cation/H_exchanger_CPA1"/>
</dbReference>
<evidence type="ECO:0000256" key="4">
    <source>
        <dbReference type="ARBA" id="ARBA00022692"/>
    </source>
</evidence>
<dbReference type="RefSeq" id="WP_344711479.1">
    <property type="nucleotide sequence ID" value="NZ_BAAAWH010000001.1"/>
</dbReference>
<accession>A0ABV5T030</accession>
<dbReference type="PANTHER" id="PTHR10110:SF86">
    <property type="entry name" value="SODIUM_HYDROGEN EXCHANGER 7"/>
    <property type="match status" value="1"/>
</dbReference>
<evidence type="ECO:0000313" key="14">
    <source>
        <dbReference type="Proteomes" id="UP001589611"/>
    </source>
</evidence>
<evidence type="ECO:0000256" key="3">
    <source>
        <dbReference type="ARBA" id="ARBA00022475"/>
    </source>
</evidence>
<keyword evidence="3" id="KW-1003">Cell membrane</keyword>
<comment type="subcellular location">
    <subcellularLocation>
        <location evidence="1">Cell membrane</location>
        <topology evidence="1">Multi-pass membrane protein</topology>
    </subcellularLocation>
</comment>
<sequence length="577" mass="61405">MEILLVAVVGVVVVALATALAPRVGIAGPLALVAIGLGVSLLPFVPPQEIDPEIILVGVLPPLLYSSAVSLPAIEFRRDFRPIAGLSILLVLVSTAALAFFFTLVIPGIDLYLAIAFGAILSPTDAVATSIVKRLGISPRVVTMLEGESLLNDATSLVLLRTAVAAIAIGSMPAGSALWAFGWGVFVAVIIGAVVGLLALRVRTWVAHSAANTALSFVVPFVAYLPTEQLGGSGLVAAVVAGIVTGQGAARWFTPEQRLSDELNWRTVELMLEGAVFLVMGLELKEIVEQNFAADEGLGHAAWLAVSALGIILVVRAGYVAVLVATQGRRARRLGREQIERFRTRVDQVTALGPPGRRGGGRTPSPERHERRLRRMRDRIARVLADFDYYQASPLGWKHGTVIVWAGMRGVVTLAAAQTLPRDTPGRALLVFVAFLVAVGGLMLQGFTLPWLVRLLQLEGSGRTGPSAEEQRRLADEMRAAAASSLNAGRLARRDGSAFAPELLQSAGSRLTRPPDDDTSARARDVLELRLALIGTMRTRLNALSRDGAFSTAALRHALAELDADQLSLELRLYDGS</sequence>
<protein>
    <submittedName>
        <fullName evidence="13">Cation:proton antiporter</fullName>
    </submittedName>
</protein>
<comment type="caution">
    <text evidence="13">The sequence shown here is derived from an EMBL/GenBank/DDBJ whole genome shotgun (WGS) entry which is preliminary data.</text>
</comment>
<name>A0ABV5T030_9MICO</name>
<keyword evidence="5 11" id="KW-1133">Transmembrane helix</keyword>
<keyword evidence="7" id="KW-0406">Ion transport</keyword>
<keyword evidence="9" id="KW-0739">Sodium transport</keyword>
<dbReference type="Pfam" id="PF00999">
    <property type="entry name" value="Na_H_Exchanger"/>
    <property type="match status" value="1"/>
</dbReference>
<evidence type="ECO:0000256" key="10">
    <source>
        <dbReference type="SAM" id="MobiDB-lite"/>
    </source>
</evidence>
<feature type="domain" description="Cation/H+ exchanger transmembrane" evidence="12">
    <location>
        <begin position="12"/>
        <end position="325"/>
    </location>
</feature>
<evidence type="ECO:0000313" key="13">
    <source>
        <dbReference type="EMBL" id="MFB9644679.1"/>
    </source>
</evidence>
<feature type="transmembrane region" description="Helical" evidence="11">
    <location>
        <begin position="112"/>
        <end position="132"/>
    </location>
</feature>
<gene>
    <name evidence="13" type="ORF">ACFFPJ_02570</name>
</gene>
<dbReference type="Proteomes" id="UP001589611">
    <property type="component" value="Unassembled WGS sequence"/>
</dbReference>
<keyword evidence="2" id="KW-0813">Transport</keyword>
<evidence type="ECO:0000259" key="12">
    <source>
        <dbReference type="Pfam" id="PF00999"/>
    </source>
</evidence>